<protein>
    <recommendedName>
        <fullName evidence="1">DUF6817 domain-containing protein</fullName>
    </recommendedName>
</protein>
<dbReference type="EMBL" id="JACEFO010001963">
    <property type="protein sequence ID" value="KAF8691812.1"/>
    <property type="molecule type" value="Genomic_DNA"/>
</dbReference>
<keyword evidence="3" id="KW-1185">Reference proteome</keyword>
<dbReference type="AlphaFoldDB" id="A0A835BL02"/>
<dbReference type="InterPro" id="IPR049202">
    <property type="entry name" value="DUF6817"/>
</dbReference>
<name>A0A835BL02_9POAL</name>
<dbReference type="Pfam" id="PF20680">
    <property type="entry name" value="DUF6817"/>
    <property type="match status" value="1"/>
</dbReference>
<dbReference type="PANTHER" id="PTHR37391:SF12">
    <property type="entry name" value="OS02G0828500 PROTEIN"/>
    <property type="match status" value="1"/>
</dbReference>
<comment type="caution">
    <text evidence="2">The sequence shown here is derived from an EMBL/GenBank/DDBJ whole genome shotgun (WGS) entry which is preliminary data.</text>
</comment>
<proteinExistence type="predicted"/>
<sequence length="114" mass="12176">MEKMMMKCGGGRSEDKDDGGVEALLGAARPFLRGELEAVEPELPCLVSVLRAAGAGECYHKHGTFLAHLLDVYRILRLWGAPDAVSRCGLAYSNSYVNLGIINLGLVEGVANLS</sequence>
<evidence type="ECO:0000259" key="1">
    <source>
        <dbReference type="Pfam" id="PF20680"/>
    </source>
</evidence>
<dbReference type="Proteomes" id="UP000636709">
    <property type="component" value="Unassembled WGS sequence"/>
</dbReference>
<organism evidence="2 3">
    <name type="scientific">Digitaria exilis</name>
    <dbReference type="NCBI Taxonomy" id="1010633"/>
    <lineage>
        <taxon>Eukaryota</taxon>
        <taxon>Viridiplantae</taxon>
        <taxon>Streptophyta</taxon>
        <taxon>Embryophyta</taxon>
        <taxon>Tracheophyta</taxon>
        <taxon>Spermatophyta</taxon>
        <taxon>Magnoliopsida</taxon>
        <taxon>Liliopsida</taxon>
        <taxon>Poales</taxon>
        <taxon>Poaceae</taxon>
        <taxon>PACMAD clade</taxon>
        <taxon>Panicoideae</taxon>
        <taxon>Panicodae</taxon>
        <taxon>Paniceae</taxon>
        <taxon>Anthephorinae</taxon>
        <taxon>Digitaria</taxon>
    </lineage>
</organism>
<reference evidence="2" key="1">
    <citation type="submission" date="2020-07" db="EMBL/GenBank/DDBJ databases">
        <title>Genome sequence and genetic diversity analysis of an under-domesticated orphan crop, white fonio (Digitaria exilis).</title>
        <authorList>
            <person name="Bennetzen J.L."/>
            <person name="Chen S."/>
            <person name="Ma X."/>
            <person name="Wang X."/>
            <person name="Yssel A.E.J."/>
            <person name="Chaluvadi S.R."/>
            <person name="Johnson M."/>
            <person name="Gangashetty P."/>
            <person name="Hamidou F."/>
            <person name="Sanogo M.D."/>
            <person name="Zwaenepoel A."/>
            <person name="Wallace J."/>
            <person name="Van De Peer Y."/>
            <person name="Van Deynze A."/>
        </authorList>
    </citation>
    <scope>NUCLEOTIDE SEQUENCE</scope>
    <source>
        <tissue evidence="2">Leaves</tissue>
    </source>
</reference>
<feature type="domain" description="DUF6817" evidence="1">
    <location>
        <begin position="49"/>
        <end position="96"/>
    </location>
</feature>
<gene>
    <name evidence="2" type="ORF">HU200_040214</name>
</gene>
<dbReference type="PANTHER" id="PTHR37391">
    <property type="entry name" value="E3 UBIQUITIN-PROTEIN LIGASE"/>
    <property type="match status" value="1"/>
</dbReference>
<evidence type="ECO:0000313" key="3">
    <source>
        <dbReference type="Proteomes" id="UP000636709"/>
    </source>
</evidence>
<dbReference type="OrthoDB" id="621975at2759"/>
<accession>A0A835BL02</accession>
<evidence type="ECO:0000313" key="2">
    <source>
        <dbReference type="EMBL" id="KAF8691812.1"/>
    </source>
</evidence>